<accession>A0A8S9GIA9</accession>
<comment type="caution">
    <text evidence="1">The sequence shown here is derived from an EMBL/GenBank/DDBJ whole genome shotgun (WGS) entry which is preliminary data.</text>
</comment>
<organism evidence="1 2">
    <name type="scientific">Brassica cretica</name>
    <name type="common">Mustard</name>
    <dbReference type="NCBI Taxonomy" id="69181"/>
    <lineage>
        <taxon>Eukaryota</taxon>
        <taxon>Viridiplantae</taxon>
        <taxon>Streptophyta</taxon>
        <taxon>Embryophyta</taxon>
        <taxon>Tracheophyta</taxon>
        <taxon>Spermatophyta</taxon>
        <taxon>Magnoliopsida</taxon>
        <taxon>eudicotyledons</taxon>
        <taxon>Gunneridae</taxon>
        <taxon>Pentapetalae</taxon>
        <taxon>rosids</taxon>
        <taxon>malvids</taxon>
        <taxon>Brassicales</taxon>
        <taxon>Brassicaceae</taxon>
        <taxon>Brassiceae</taxon>
        <taxon>Brassica</taxon>
    </lineage>
</organism>
<name>A0A8S9GIA9_BRACR</name>
<sequence length="89" mass="9711">MLEERREQATASVLLVRAVHQTEPPLAKHGDEMKAWGLQLPVCHFGSLIHGEQEALPGVKFSFAMKSQKVFDGANFFATATPLGSFAIS</sequence>
<protein>
    <submittedName>
        <fullName evidence="1">Uncharacterized protein</fullName>
    </submittedName>
</protein>
<dbReference type="EMBL" id="QGKW02002005">
    <property type="protein sequence ID" value="KAF2543998.1"/>
    <property type="molecule type" value="Genomic_DNA"/>
</dbReference>
<reference evidence="1" key="1">
    <citation type="submission" date="2019-12" db="EMBL/GenBank/DDBJ databases">
        <title>Genome sequencing and annotation of Brassica cretica.</title>
        <authorList>
            <person name="Studholme D.J."/>
            <person name="Sarris P.F."/>
        </authorList>
    </citation>
    <scope>NUCLEOTIDE SEQUENCE</scope>
    <source>
        <strain evidence="1">PFS-001/15</strain>
        <tissue evidence="1">Leaf</tissue>
    </source>
</reference>
<dbReference type="Proteomes" id="UP000712281">
    <property type="component" value="Unassembled WGS sequence"/>
</dbReference>
<gene>
    <name evidence="1" type="ORF">F2Q68_00031799</name>
</gene>
<evidence type="ECO:0000313" key="1">
    <source>
        <dbReference type="EMBL" id="KAF2543998.1"/>
    </source>
</evidence>
<dbReference type="AlphaFoldDB" id="A0A8S9GIA9"/>
<proteinExistence type="predicted"/>
<evidence type="ECO:0000313" key="2">
    <source>
        <dbReference type="Proteomes" id="UP000712281"/>
    </source>
</evidence>